<dbReference type="Gene3D" id="3.40.50.1000">
    <property type="entry name" value="HAD superfamily/HAD-like"/>
    <property type="match status" value="1"/>
</dbReference>
<dbReference type="CDD" id="cd07505">
    <property type="entry name" value="HAD_BPGM-like"/>
    <property type="match status" value="1"/>
</dbReference>
<dbReference type="GO" id="GO:0050308">
    <property type="term" value="F:sugar-phosphatase activity"/>
    <property type="evidence" value="ECO:0007669"/>
    <property type="project" value="TreeGrafter"/>
</dbReference>
<dbReference type="PANTHER" id="PTHR43481:SF4">
    <property type="entry name" value="GLYCEROL-1-PHOSPHATE PHOSPHOHYDROLASE 1-RELATED"/>
    <property type="match status" value="1"/>
</dbReference>
<dbReference type="InterPro" id="IPR036412">
    <property type="entry name" value="HAD-like_sf"/>
</dbReference>
<name>A0A1H5WKM3_XYLRU</name>
<dbReference type="AlphaFoldDB" id="A0A1H5WKM3"/>
<dbReference type="RefSeq" id="WP_103916081.1">
    <property type="nucleotide sequence ID" value="NZ_FNUV01000006.1"/>
</dbReference>
<proteinExistence type="predicted"/>
<evidence type="ECO:0000313" key="1">
    <source>
        <dbReference type="EMBL" id="SEG00159.1"/>
    </source>
</evidence>
<dbReference type="SUPFAM" id="SSF56784">
    <property type="entry name" value="HAD-like"/>
    <property type="match status" value="1"/>
</dbReference>
<sequence>MQERDFKAALFDLDGVVFDTEPQYSVFWGMICREYHPEHPGLEHEIKGSTLTQIYDRWFSGPLEQQRPSITARLDAFEQQMHFDYIAGLEALIADLHNHGVKTAVVTSSNIPKMESVYRHQPRFRELFDAILTSEDFSRSKPHPDCYLTAAERFGLKPEDCVVFEDSFNGLKSGRAAGMRVVGLATTNAVEAIAPYSDIQISDYENVDFTTLCSKL</sequence>
<dbReference type="Gene3D" id="1.10.150.240">
    <property type="entry name" value="Putative phosphatase, domain 2"/>
    <property type="match status" value="1"/>
</dbReference>
<evidence type="ECO:0000313" key="2">
    <source>
        <dbReference type="Proteomes" id="UP000236735"/>
    </source>
</evidence>
<dbReference type="InterPro" id="IPR023198">
    <property type="entry name" value="PGP-like_dom2"/>
</dbReference>
<dbReference type="Pfam" id="PF13419">
    <property type="entry name" value="HAD_2"/>
    <property type="match status" value="1"/>
</dbReference>
<dbReference type="InterPro" id="IPR023214">
    <property type="entry name" value="HAD_sf"/>
</dbReference>
<dbReference type="InterPro" id="IPR051806">
    <property type="entry name" value="HAD-like_SPP"/>
</dbReference>
<protein>
    <submittedName>
        <fullName evidence="1">Haloacid dehalogenase superfamily, subfamily IA, variant 3 with third motif having DD or ED</fullName>
    </submittedName>
</protein>
<dbReference type="SFLD" id="SFLDS00003">
    <property type="entry name" value="Haloacid_Dehalogenase"/>
    <property type="match status" value="1"/>
</dbReference>
<dbReference type="PANTHER" id="PTHR43481">
    <property type="entry name" value="FRUCTOSE-1-PHOSPHATE PHOSPHATASE"/>
    <property type="match status" value="1"/>
</dbReference>
<accession>A0A1H5WKM3</accession>
<dbReference type="Proteomes" id="UP000236735">
    <property type="component" value="Unassembled WGS sequence"/>
</dbReference>
<dbReference type="InterPro" id="IPR041492">
    <property type="entry name" value="HAD_2"/>
</dbReference>
<dbReference type="InterPro" id="IPR006439">
    <property type="entry name" value="HAD-SF_hydro_IA"/>
</dbReference>
<dbReference type="NCBIfam" id="TIGR01509">
    <property type="entry name" value="HAD-SF-IA-v3"/>
    <property type="match status" value="1"/>
</dbReference>
<reference evidence="1 2" key="1">
    <citation type="submission" date="2016-10" db="EMBL/GenBank/DDBJ databases">
        <authorList>
            <person name="de Groot N.N."/>
        </authorList>
    </citation>
    <scope>NUCLEOTIDE SEQUENCE [LARGE SCALE GENOMIC DNA]</scope>
    <source>
        <strain evidence="1 2">AR32</strain>
    </source>
</reference>
<gene>
    <name evidence="1" type="ORF">SAMN05216354_2414</name>
</gene>
<dbReference type="SFLD" id="SFLDG01129">
    <property type="entry name" value="C1.5:_HAD__Beta-PGM__Phosphata"/>
    <property type="match status" value="1"/>
</dbReference>
<dbReference type="EMBL" id="FNUV01000006">
    <property type="protein sequence ID" value="SEG00159.1"/>
    <property type="molecule type" value="Genomic_DNA"/>
</dbReference>
<organism evidence="1 2">
    <name type="scientific">Xylanibacter ruminicola</name>
    <name type="common">Prevotella ruminicola</name>
    <dbReference type="NCBI Taxonomy" id="839"/>
    <lineage>
        <taxon>Bacteria</taxon>
        <taxon>Pseudomonadati</taxon>
        <taxon>Bacteroidota</taxon>
        <taxon>Bacteroidia</taxon>
        <taxon>Bacteroidales</taxon>
        <taxon>Prevotellaceae</taxon>
        <taxon>Xylanibacter</taxon>
    </lineage>
</organism>